<dbReference type="Pfam" id="PF02515">
    <property type="entry name" value="CoA_transf_3"/>
    <property type="match status" value="1"/>
</dbReference>
<keyword evidence="2 3" id="KW-0808">Transferase</keyword>
<evidence type="ECO:0000313" key="3">
    <source>
        <dbReference type="EMBL" id="NYD35740.1"/>
    </source>
</evidence>
<reference evidence="3 4" key="1">
    <citation type="submission" date="2020-07" db="EMBL/GenBank/DDBJ databases">
        <title>Sequencing the genomes of 1000 actinobacteria strains.</title>
        <authorList>
            <person name="Klenk H.-P."/>
        </authorList>
    </citation>
    <scope>NUCLEOTIDE SEQUENCE [LARGE SCALE GENOMIC DNA]</scope>
    <source>
        <strain evidence="3 4">DSM 45772</strain>
    </source>
</reference>
<proteinExistence type="inferred from homology"/>
<dbReference type="GO" id="GO:0016740">
    <property type="term" value="F:transferase activity"/>
    <property type="evidence" value="ECO:0007669"/>
    <property type="project" value="UniProtKB-KW"/>
</dbReference>
<gene>
    <name evidence="3" type="ORF">BJ983_001842</name>
</gene>
<dbReference type="Proteomes" id="UP000535890">
    <property type="component" value="Unassembled WGS sequence"/>
</dbReference>
<sequence>MAAGRARADRRRAGPALSALPLAGLRVLDMASLAAAPLAATYLGEFGAEVVKIEPPGVGDAIRGWGAQRDGVGLMWKSIGRNKRSVTVDLRAPDGQDLARRLAARSDVVVANTRPQTLRRWGLDFERLHAENPRTVVLHVTGFGLTGPKSERPGFGTLGEAMSGFAHLTGEADGPPTLPAFMLADGVASLHAAYAVMAALYDRDVHGAPGRLVDVNLVDPLARVLEQSLLTWDATGSVPRRAGNRWDISAPRNTYRTADDRWLAMSGSAPSVALRVFRAIGRPDLAEDPAFADAQGRLARAGEVDGLVAAWVAQRTLDEAMTVFEAAEIAAAPVYDVTDLVADEQMVAREVFRRIPDEQLGSLLVQAPVPRLSGVEGRIDHLGPELGAHTREVLAEAGLSEAEIDDLAARGII</sequence>
<dbReference type="SUPFAM" id="SSF89796">
    <property type="entry name" value="CoA-transferase family III (CaiB/BaiF)"/>
    <property type="match status" value="1"/>
</dbReference>
<dbReference type="AlphaFoldDB" id="A0A7Y9J560"/>
<dbReference type="InterPro" id="IPR023606">
    <property type="entry name" value="CoA-Trfase_III_dom_1_sf"/>
</dbReference>
<dbReference type="PANTHER" id="PTHR48228:SF6">
    <property type="entry name" value="L-CARNITINE COA-TRANSFERASE"/>
    <property type="match status" value="1"/>
</dbReference>
<evidence type="ECO:0000256" key="1">
    <source>
        <dbReference type="ARBA" id="ARBA00008383"/>
    </source>
</evidence>
<organism evidence="3 4">
    <name type="scientific">Actinomycetospora corticicola</name>
    <dbReference type="NCBI Taxonomy" id="663602"/>
    <lineage>
        <taxon>Bacteria</taxon>
        <taxon>Bacillati</taxon>
        <taxon>Actinomycetota</taxon>
        <taxon>Actinomycetes</taxon>
        <taxon>Pseudonocardiales</taxon>
        <taxon>Pseudonocardiaceae</taxon>
        <taxon>Actinomycetospora</taxon>
    </lineage>
</organism>
<dbReference type="InterPro" id="IPR050509">
    <property type="entry name" value="CoA-transferase_III"/>
</dbReference>
<keyword evidence="4" id="KW-1185">Reference proteome</keyword>
<comment type="similarity">
    <text evidence="1">Belongs to the CoA-transferase III family.</text>
</comment>
<name>A0A7Y9J560_9PSEU</name>
<evidence type="ECO:0000313" key="4">
    <source>
        <dbReference type="Proteomes" id="UP000535890"/>
    </source>
</evidence>
<protein>
    <submittedName>
        <fullName evidence="3">Crotonobetainyl-CoA:carnitine CoA-transferase CaiB-like acyl-CoA transferase</fullName>
    </submittedName>
</protein>
<dbReference type="Gene3D" id="3.40.50.10540">
    <property type="entry name" value="Crotonobetainyl-coa:carnitine coa-transferase, domain 1"/>
    <property type="match status" value="1"/>
</dbReference>
<dbReference type="EMBL" id="JACCBN010000001">
    <property type="protein sequence ID" value="NYD35740.1"/>
    <property type="molecule type" value="Genomic_DNA"/>
</dbReference>
<dbReference type="PANTHER" id="PTHR48228">
    <property type="entry name" value="SUCCINYL-COA--D-CITRAMALATE COA-TRANSFERASE"/>
    <property type="match status" value="1"/>
</dbReference>
<dbReference type="InterPro" id="IPR003673">
    <property type="entry name" value="CoA-Trfase_fam_III"/>
</dbReference>
<dbReference type="Gene3D" id="3.30.1540.10">
    <property type="entry name" value="formyl-coa transferase, domain 3"/>
    <property type="match status" value="1"/>
</dbReference>
<dbReference type="InterPro" id="IPR044855">
    <property type="entry name" value="CoA-Trfase_III_dom3_sf"/>
</dbReference>
<accession>A0A7Y9J560</accession>
<evidence type="ECO:0000256" key="2">
    <source>
        <dbReference type="ARBA" id="ARBA00022679"/>
    </source>
</evidence>
<comment type="caution">
    <text evidence="3">The sequence shown here is derived from an EMBL/GenBank/DDBJ whole genome shotgun (WGS) entry which is preliminary data.</text>
</comment>
<dbReference type="RefSeq" id="WP_343053940.1">
    <property type="nucleotide sequence ID" value="NZ_BAABHP010000017.1"/>
</dbReference>